<evidence type="ECO:0000259" key="4">
    <source>
        <dbReference type="PROSITE" id="PS50089"/>
    </source>
</evidence>
<dbReference type="SMART" id="SM00184">
    <property type="entry name" value="RING"/>
    <property type="match status" value="2"/>
</dbReference>
<dbReference type="InterPro" id="IPR011050">
    <property type="entry name" value="Pectin_lyase_fold/virulence"/>
</dbReference>
<dbReference type="PANTHER" id="PTHR22990">
    <property type="entry name" value="F-BOX ONLY PROTEIN"/>
    <property type="match status" value="1"/>
</dbReference>
<dbReference type="PROSITE" id="PS50089">
    <property type="entry name" value="ZF_RING_2"/>
    <property type="match status" value="1"/>
</dbReference>
<keyword evidence="2" id="KW-0863">Zinc-finger</keyword>
<keyword evidence="2" id="KW-0862">Zinc</keyword>
<dbReference type="Gene3D" id="3.30.40.10">
    <property type="entry name" value="Zinc/RING finger domain, C3HC4 (zinc finger)"/>
    <property type="match status" value="2"/>
</dbReference>
<feature type="region of interest" description="Disordered" evidence="3">
    <location>
        <begin position="576"/>
        <end position="605"/>
    </location>
</feature>
<feature type="region of interest" description="Disordered" evidence="3">
    <location>
        <begin position="643"/>
        <end position="666"/>
    </location>
</feature>
<protein>
    <recommendedName>
        <fullName evidence="4">RING-type domain-containing protein</fullName>
    </recommendedName>
</protein>
<dbReference type="RefSeq" id="XP_068351032.1">
    <property type="nucleotide sequence ID" value="XM_068510466.1"/>
</dbReference>
<dbReference type="InterPro" id="IPR001841">
    <property type="entry name" value="Znf_RING"/>
</dbReference>
<proteinExistence type="predicted"/>
<reference evidence="5" key="1">
    <citation type="submission" date="2016-10" db="EMBL/GenBank/DDBJ databases">
        <authorList>
            <person name="Benchimol M."/>
            <person name="Almeida L.G."/>
            <person name="Vasconcelos A.T."/>
            <person name="Perreira-Neves A."/>
            <person name="Rosa I.A."/>
            <person name="Tasca T."/>
            <person name="Bogo M.R."/>
            <person name="de Souza W."/>
        </authorList>
    </citation>
    <scope>NUCLEOTIDE SEQUENCE [LARGE SCALE GENOMIC DNA]</scope>
    <source>
        <strain evidence="5">K</strain>
    </source>
</reference>
<dbReference type="SMART" id="SM00710">
    <property type="entry name" value="PbH1"/>
    <property type="match status" value="6"/>
</dbReference>
<evidence type="ECO:0000256" key="3">
    <source>
        <dbReference type="SAM" id="MobiDB-lite"/>
    </source>
</evidence>
<evidence type="ECO:0000256" key="1">
    <source>
        <dbReference type="ARBA" id="ARBA00022737"/>
    </source>
</evidence>
<keyword evidence="2" id="KW-0479">Metal-binding</keyword>
<dbReference type="GO" id="GO:0008270">
    <property type="term" value="F:zinc ion binding"/>
    <property type="evidence" value="ECO:0007669"/>
    <property type="project" value="UniProtKB-KW"/>
</dbReference>
<evidence type="ECO:0000313" key="6">
    <source>
        <dbReference type="Proteomes" id="UP000179807"/>
    </source>
</evidence>
<feature type="domain" description="RING-type" evidence="4">
    <location>
        <begin position="706"/>
        <end position="744"/>
    </location>
</feature>
<dbReference type="PANTHER" id="PTHR22990:SF15">
    <property type="entry name" value="F-BOX ONLY PROTEIN 10"/>
    <property type="match status" value="1"/>
</dbReference>
<organism evidence="5 6">
    <name type="scientific">Tritrichomonas foetus</name>
    <dbReference type="NCBI Taxonomy" id="1144522"/>
    <lineage>
        <taxon>Eukaryota</taxon>
        <taxon>Metamonada</taxon>
        <taxon>Parabasalia</taxon>
        <taxon>Tritrichomonadida</taxon>
        <taxon>Tritrichomonadidae</taxon>
        <taxon>Tritrichomonas</taxon>
    </lineage>
</organism>
<dbReference type="GeneID" id="94845170"/>
<name>A0A1J4JI10_9EUKA</name>
<gene>
    <name evidence="5" type="ORF">TRFO_35804</name>
</gene>
<dbReference type="Pfam" id="PF13920">
    <property type="entry name" value="zf-C3HC4_3"/>
    <property type="match status" value="1"/>
</dbReference>
<dbReference type="InterPro" id="IPR007742">
    <property type="entry name" value="NosD_dom"/>
</dbReference>
<keyword evidence="1" id="KW-0677">Repeat</keyword>
<dbReference type="InterPro" id="IPR012334">
    <property type="entry name" value="Pectin_lyas_fold"/>
</dbReference>
<evidence type="ECO:0000313" key="5">
    <source>
        <dbReference type="EMBL" id="OHS97895.1"/>
    </source>
</evidence>
<dbReference type="OrthoDB" id="3045089at2759"/>
<dbReference type="Pfam" id="PF05048">
    <property type="entry name" value="NosD"/>
    <property type="match status" value="1"/>
</dbReference>
<dbReference type="InterPro" id="IPR006626">
    <property type="entry name" value="PbH1"/>
</dbReference>
<dbReference type="AlphaFoldDB" id="A0A1J4JI10"/>
<comment type="caution">
    <text evidence="5">The sequence shown here is derived from an EMBL/GenBank/DDBJ whole genome shotgun (WGS) entry which is preliminary data.</text>
</comment>
<dbReference type="SUPFAM" id="SSF51126">
    <property type="entry name" value="Pectin lyase-like"/>
    <property type="match status" value="2"/>
</dbReference>
<keyword evidence="6" id="KW-1185">Reference proteome</keyword>
<dbReference type="InterPro" id="IPR051550">
    <property type="entry name" value="SCF-Subunits/Alg-Epimerases"/>
</dbReference>
<accession>A0A1J4JI10</accession>
<dbReference type="Gene3D" id="2.160.20.20">
    <property type="match status" value="1"/>
</dbReference>
<dbReference type="Pfam" id="PF13229">
    <property type="entry name" value="Beta_helix"/>
    <property type="match status" value="1"/>
</dbReference>
<dbReference type="InterPro" id="IPR039448">
    <property type="entry name" value="Beta_helix"/>
</dbReference>
<dbReference type="Proteomes" id="UP000179807">
    <property type="component" value="Unassembled WGS sequence"/>
</dbReference>
<feature type="compositionally biased region" description="Low complexity" evidence="3">
    <location>
        <begin position="586"/>
        <end position="605"/>
    </location>
</feature>
<dbReference type="Gene3D" id="2.160.20.10">
    <property type="entry name" value="Single-stranded right-handed beta-helix, Pectin lyase-like"/>
    <property type="match status" value="1"/>
</dbReference>
<dbReference type="EMBL" id="MLAK01001087">
    <property type="protein sequence ID" value="OHS97895.1"/>
    <property type="molecule type" value="Genomic_DNA"/>
</dbReference>
<dbReference type="InterPro" id="IPR012332">
    <property type="entry name" value="Autotransporter_pectin_lyase_C"/>
</dbReference>
<dbReference type="SUPFAM" id="SSF57850">
    <property type="entry name" value="RING/U-box"/>
    <property type="match status" value="1"/>
</dbReference>
<dbReference type="VEuPathDB" id="TrichDB:TRFO_35804"/>
<evidence type="ECO:0000256" key="2">
    <source>
        <dbReference type="PROSITE-ProRule" id="PRU00175"/>
    </source>
</evidence>
<sequence length="757" mass="84444">MGDTLPVSVPIDKIIDTIANCNKYTNQQIIFEHSQEIPNLADTELTITTPIDLVFNFDDSFSCKNIHIKDCSVKIANLNMFGSIHVENGALTLTNSRIHDPQPNQDYIISCTRVSQVFADNCIFENTDHFGVCADDGSLIKINGCIIKNVKLFGTAFTAYSTFYATNSTFTEIGLDEIFLENQSSATCRNCLFEKSKKRAFSASNKSSVTVDNCFIKNCQLGALYAGNCEKVLVFGTKISDCDYSAIYLEHTTAAIKHTTITNCNGNGVNAAHYSKILIHQCNITKTTYPPIAVCENSFSLIQKCNIHDSGMSGIIVRSRSQATIENCSIVRSNIYGICVSDSKGVSLKNTLIVNSKEAALCVYNHSHAIVKNSHLIGPTKIGFNVFCGGCVSSLNTSIFGITEHCCWIHHSGSGSFINTIVDLNELQQHDDVLAAIQEIESNEGFGLQDIPTEKLVKIDSKRPVVFQRSFGDSKKALIITKNPDENLPKYGIEATAPTCKICGKDSTDCHFSICAHSVYCKKCWNSLANKPELCELCLMPIESVITPIDCSPEEEEETNENPNIDSQTNLKLNQSSNLEKENSPEINQNENDNENQNQNQDQNEIQNDETYNYEMTNDDEMNNDDNNNEGNHNDEEIIELENKKENNDDENNTNNENRNHGISEISVNSNCGSSLNNESILNNKENNEKIKIEKIFVKKKKNKICSICYSYKVDSLIVPCGHTICHKCSEKWFETSSECPFCRENGCRSRRYVSYE</sequence>
<dbReference type="GO" id="GO:0006511">
    <property type="term" value="P:ubiquitin-dependent protein catabolic process"/>
    <property type="evidence" value="ECO:0007669"/>
    <property type="project" value="TreeGrafter"/>
</dbReference>
<dbReference type="InterPro" id="IPR013083">
    <property type="entry name" value="Znf_RING/FYVE/PHD"/>
</dbReference>